<accession>A0A5N6WYY8</accession>
<evidence type="ECO:0000313" key="1">
    <source>
        <dbReference type="EMBL" id="KAE8326161.1"/>
    </source>
</evidence>
<reference evidence="2" key="1">
    <citation type="submission" date="2019-04" db="EMBL/GenBank/DDBJ databases">
        <title>Friends and foes A comparative genomics studyof 23 Aspergillus species from section Flavi.</title>
        <authorList>
            <consortium name="DOE Joint Genome Institute"/>
            <person name="Kjaerbolling I."/>
            <person name="Vesth T."/>
            <person name="Frisvad J.C."/>
            <person name="Nybo J.L."/>
            <person name="Theobald S."/>
            <person name="Kildgaard S."/>
            <person name="Isbrandt T."/>
            <person name="Kuo A."/>
            <person name="Sato A."/>
            <person name="Lyhne E.K."/>
            <person name="Kogle M.E."/>
            <person name="Wiebenga A."/>
            <person name="Kun R.S."/>
            <person name="Lubbers R.J."/>
            <person name="Makela M.R."/>
            <person name="Barry K."/>
            <person name="Chovatia M."/>
            <person name="Clum A."/>
            <person name="Daum C."/>
            <person name="Haridas S."/>
            <person name="He G."/>
            <person name="LaButti K."/>
            <person name="Lipzen A."/>
            <person name="Mondo S."/>
            <person name="Riley R."/>
            <person name="Salamov A."/>
            <person name="Simmons B.A."/>
            <person name="Magnuson J.K."/>
            <person name="Henrissat B."/>
            <person name="Mortensen U.H."/>
            <person name="Larsen T.O."/>
            <person name="Devries R.P."/>
            <person name="Grigoriev I.V."/>
            <person name="Machida M."/>
            <person name="Baker S.E."/>
            <person name="Andersen M.R."/>
        </authorList>
    </citation>
    <scope>NUCLEOTIDE SEQUENCE [LARGE SCALE GENOMIC DNA]</scope>
    <source>
        <strain evidence="2">CBS 130017</strain>
    </source>
</reference>
<organism evidence="1 2">
    <name type="scientific">Aspergillus sergii</name>
    <dbReference type="NCBI Taxonomy" id="1034303"/>
    <lineage>
        <taxon>Eukaryota</taxon>
        <taxon>Fungi</taxon>
        <taxon>Dikarya</taxon>
        <taxon>Ascomycota</taxon>
        <taxon>Pezizomycotina</taxon>
        <taxon>Eurotiomycetes</taxon>
        <taxon>Eurotiomycetidae</taxon>
        <taxon>Eurotiales</taxon>
        <taxon>Aspergillaceae</taxon>
        <taxon>Aspergillus</taxon>
        <taxon>Aspergillus subgen. Circumdati</taxon>
    </lineage>
</organism>
<evidence type="ECO:0000313" key="2">
    <source>
        <dbReference type="Proteomes" id="UP000325945"/>
    </source>
</evidence>
<name>A0A5N6WYY8_9EURO</name>
<dbReference type="Proteomes" id="UP000325945">
    <property type="component" value="Unassembled WGS sequence"/>
</dbReference>
<gene>
    <name evidence="1" type="ORF">BDV39DRAFT_206300</name>
</gene>
<dbReference type="EMBL" id="ML741802">
    <property type="protein sequence ID" value="KAE8326161.1"/>
    <property type="molecule type" value="Genomic_DNA"/>
</dbReference>
<sequence length="159" mass="17393">MAHRLWPHPSATGGYSRCWVRIKVTDLLPSPVTLYHGSNAILKAKEEKRLDKDVPYPGLPHDGDWEAALKGDGVTDVDRKELVGLRAALEKIASKARENNVRIVIDAEQSCIVFDTQNPISIDLGIKFLEKYGMAKLEPGEDILVVSSAAAGSIAYAQL</sequence>
<proteinExistence type="predicted"/>
<keyword evidence="2" id="KW-1185">Reference proteome</keyword>
<dbReference type="AlphaFoldDB" id="A0A5N6WYY8"/>
<protein>
    <submittedName>
        <fullName evidence="1">Uncharacterized protein</fullName>
    </submittedName>
</protein>